<feature type="compositionally biased region" description="Basic residues" evidence="1">
    <location>
        <begin position="84"/>
        <end position="98"/>
    </location>
</feature>
<keyword evidence="3" id="KW-1185">Reference proteome</keyword>
<evidence type="ECO:0000313" key="3">
    <source>
        <dbReference type="Proteomes" id="UP001063166"/>
    </source>
</evidence>
<comment type="caution">
    <text evidence="2">The sequence shown here is derived from an EMBL/GenBank/DDBJ whole genome shotgun (WGS) entry which is preliminary data.</text>
</comment>
<accession>A0A9P3PNT4</accession>
<name>A0A9P3PNT4_LYOSH</name>
<proteinExistence type="predicted"/>
<evidence type="ECO:0000313" key="2">
    <source>
        <dbReference type="EMBL" id="GLB38838.1"/>
    </source>
</evidence>
<gene>
    <name evidence="2" type="ORF">LshimejAT787_0507030</name>
</gene>
<protein>
    <submittedName>
        <fullName evidence="2">Uncharacterized protein</fullName>
    </submittedName>
</protein>
<feature type="compositionally biased region" description="Gly residues" evidence="1">
    <location>
        <begin position="33"/>
        <end position="46"/>
    </location>
</feature>
<dbReference type="AlphaFoldDB" id="A0A9P3PNT4"/>
<sequence length="158" mass="15986">MDFSEPPHVSGELYSTQASQVPLEAVAAYGGVGAGTGQVGAGGAGTAGSYSSTYPSDDAQVEVQAEESAAGTLAAPAMDARTAVKGKKTRFRRKKKGAKAKEPSTSSVGPGAGDDTNPACHKREELPPVPPPLDERQGGGGYHHVLGAVCEPPVEQGQ</sequence>
<evidence type="ECO:0000256" key="1">
    <source>
        <dbReference type="SAM" id="MobiDB-lite"/>
    </source>
</evidence>
<feature type="region of interest" description="Disordered" evidence="1">
    <location>
        <begin position="80"/>
        <end position="158"/>
    </location>
</feature>
<reference evidence="2" key="1">
    <citation type="submission" date="2022-07" db="EMBL/GenBank/DDBJ databases">
        <title>The genome of Lyophyllum shimeji provides insight into the initial evolution of ectomycorrhizal fungal genome.</title>
        <authorList>
            <person name="Kobayashi Y."/>
            <person name="Shibata T."/>
            <person name="Hirakawa H."/>
            <person name="Shigenobu S."/>
            <person name="Nishiyama T."/>
            <person name="Yamada A."/>
            <person name="Hasebe M."/>
            <person name="Kawaguchi M."/>
        </authorList>
    </citation>
    <scope>NUCLEOTIDE SEQUENCE</scope>
    <source>
        <strain evidence="2">AT787</strain>
    </source>
</reference>
<dbReference type="EMBL" id="BRPK01000005">
    <property type="protein sequence ID" value="GLB38838.1"/>
    <property type="molecule type" value="Genomic_DNA"/>
</dbReference>
<dbReference type="Proteomes" id="UP001063166">
    <property type="component" value="Unassembled WGS sequence"/>
</dbReference>
<organism evidence="2 3">
    <name type="scientific">Lyophyllum shimeji</name>
    <name type="common">Hon-shimeji</name>
    <name type="synonym">Tricholoma shimeji</name>
    <dbReference type="NCBI Taxonomy" id="47721"/>
    <lineage>
        <taxon>Eukaryota</taxon>
        <taxon>Fungi</taxon>
        <taxon>Dikarya</taxon>
        <taxon>Basidiomycota</taxon>
        <taxon>Agaricomycotina</taxon>
        <taxon>Agaricomycetes</taxon>
        <taxon>Agaricomycetidae</taxon>
        <taxon>Agaricales</taxon>
        <taxon>Tricholomatineae</taxon>
        <taxon>Lyophyllaceae</taxon>
        <taxon>Lyophyllum</taxon>
    </lineage>
</organism>
<feature type="region of interest" description="Disordered" evidence="1">
    <location>
        <begin position="33"/>
        <end position="63"/>
    </location>
</feature>